<organism evidence="3">
    <name type="scientific">Laccaria bicolor (strain S238N-H82 / ATCC MYA-4686)</name>
    <name type="common">Bicoloured deceiver</name>
    <name type="synonym">Laccaria laccata var. bicolor</name>
    <dbReference type="NCBI Taxonomy" id="486041"/>
    <lineage>
        <taxon>Eukaryota</taxon>
        <taxon>Fungi</taxon>
        <taxon>Dikarya</taxon>
        <taxon>Basidiomycota</taxon>
        <taxon>Agaricomycotina</taxon>
        <taxon>Agaricomycetes</taxon>
        <taxon>Agaricomycetidae</taxon>
        <taxon>Agaricales</taxon>
        <taxon>Agaricineae</taxon>
        <taxon>Hydnangiaceae</taxon>
        <taxon>Laccaria</taxon>
    </lineage>
</organism>
<dbReference type="RefSeq" id="XP_001879958.1">
    <property type="nucleotide sequence ID" value="XM_001879923.1"/>
</dbReference>
<keyword evidence="1" id="KW-0472">Membrane</keyword>
<accession>B0D790</accession>
<dbReference type="Proteomes" id="UP000001194">
    <property type="component" value="Unassembled WGS sequence"/>
</dbReference>
<reference evidence="2 3" key="1">
    <citation type="journal article" date="2008" name="Nature">
        <title>The genome of Laccaria bicolor provides insights into mycorrhizal symbiosis.</title>
        <authorList>
            <person name="Martin F."/>
            <person name="Aerts A."/>
            <person name="Ahren D."/>
            <person name="Brun A."/>
            <person name="Danchin E.G.J."/>
            <person name="Duchaussoy F."/>
            <person name="Gibon J."/>
            <person name="Kohler A."/>
            <person name="Lindquist E."/>
            <person name="Pereda V."/>
            <person name="Salamov A."/>
            <person name="Shapiro H.J."/>
            <person name="Wuyts J."/>
            <person name="Blaudez D."/>
            <person name="Buee M."/>
            <person name="Brokstein P."/>
            <person name="Canbaeck B."/>
            <person name="Cohen D."/>
            <person name="Courty P.E."/>
            <person name="Coutinho P.M."/>
            <person name="Delaruelle C."/>
            <person name="Detter J.C."/>
            <person name="Deveau A."/>
            <person name="DiFazio S."/>
            <person name="Duplessis S."/>
            <person name="Fraissinet-Tachet L."/>
            <person name="Lucic E."/>
            <person name="Frey-Klett P."/>
            <person name="Fourrey C."/>
            <person name="Feussner I."/>
            <person name="Gay G."/>
            <person name="Grimwood J."/>
            <person name="Hoegger P.J."/>
            <person name="Jain P."/>
            <person name="Kilaru S."/>
            <person name="Labbe J."/>
            <person name="Lin Y.C."/>
            <person name="Legue V."/>
            <person name="Le Tacon F."/>
            <person name="Marmeisse R."/>
            <person name="Melayah D."/>
            <person name="Montanini B."/>
            <person name="Muratet M."/>
            <person name="Nehls U."/>
            <person name="Niculita-Hirzel H."/>
            <person name="Oudot-Le Secq M.P."/>
            <person name="Peter M."/>
            <person name="Quesneville H."/>
            <person name="Rajashekar B."/>
            <person name="Reich M."/>
            <person name="Rouhier N."/>
            <person name="Schmutz J."/>
            <person name="Yin T."/>
            <person name="Chalot M."/>
            <person name="Henrissat B."/>
            <person name="Kuees U."/>
            <person name="Lucas S."/>
            <person name="Van de Peer Y."/>
            <person name="Podila G.K."/>
            <person name="Polle A."/>
            <person name="Pukkila P.J."/>
            <person name="Richardson P.M."/>
            <person name="Rouze P."/>
            <person name="Sanders I.R."/>
            <person name="Stajich J.E."/>
            <person name="Tunlid A."/>
            <person name="Tuskan G."/>
            <person name="Grigoriev I.V."/>
        </authorList>
    </citation>
    <scope>NUCLEOTIDE SEQUENCE [LARGE SCALE GENOMIC DNA]</scope>
    <source>
        <strain evidence="3">S238N-H82 / ATCC MYA-4686</strain>
    </source>
</reference>
<feature type="transmembrane region" description="Helical" evidence="1">
    <location>
        <begin position="12"/>
        <end position="30"/>
    </location>
</feature>
<evidence type="ECO:0000313" key="2">
    <source>
        <dbReference type="EMBL" id="EDR09609.1"/>
    </source>
</evidence>
<feature type="transmembrane region" description="Helical" evidence="1">
    <location>
        <begin position="37"/>
        <end position="55"/>
    </location>
</feature>
<keyword evidence="1" id="KW-0812">Transmembrane</keyword>
<dbReference type="HOGENOM" id="CLU_2812818_0_0_1"/>
<name>B0D790_LACBS</name>
<dbReference type="EMBL" id="DS547099">
    <property type="protein sequence ID" value="EDR09609.1"/>
    <property type="molecule type" value="Genomic_DNA"/>
</dbReference>
<dbReference type="InParanoid" id="B0D790"/>
<proteinExistence type="predicted"/>
<dbReference type="GeneID" id="6075444"/>
<evidence type="ECO:0000256" key="1">
    <source>
        <dbReference type="SAM" id="Phobius"/>
    </source>
</evidence>
<dbReference type="AlphaFoldDB" id="B0D790"/>
<keyword evidence="1" id="KW-1133">Transmembrane helix</keyword>
<keyword evidence="3" id="KW-1185">Reference proteome</keyword>
<dbReference type="KEGG" id="lbc:LACBIDRAFT_318850"/>
<evidence type="ECO:0000313" key="3">
    <source>
        <dbReference type="Proteomes" id="UP000001194"/>
    </source>
</evidence>
<sequence length="67" mass="7813">MAFWLYPRVFSISVHIYGFFLYSLVDLVVISKSSWTVYFLLNPLAAVLLHLFYSFDPMVSICLLDTE</sequence>
<gene>
    <name evidence="2" type="ORF">LACBIDRAFT_318850</name>
</gene>
<protein>
    <submittedName>
        <fullName evidence="2">Predicted protein</fullName>
    </submittedName>
</protein>